<dbReference type="SUPFAM" id="SSF103378">
    <property type="entry name" value="2-methylcitrate dehydratase PrpD"/>
    <property type="match status" value="1"/>
</dbReference>
<dbReference type="GO" id="GO:0016829">
    <property type="term" value="F:lyase activity"/>
    <property type="evidence" value="ECO:0007669"/>
    <property type="project" value="InterPro"/>
</dbReference>
<dbReference type="InterPro" id="IPR045337">
    <property type="entry name" value="MmgE_PrpD_C"/>
</dbReference>
<accession>A0A1I3DVC1</accession>
<dbReference type="Gene3D" id="3.30.1330.120">
    <property type="entry name" value="2-methylcitrate dehydratase PrpD"/>
    <property type="match status" value="1"/>
</dbReference>
<dbReference type="OrthoDB" id="9795089at2"/>
<dbReference type="InterPro" id="IPR036148">
    <property type="entry name" value="MmgE/PrpD_sf"/>
</dbReference>
<dbReference type="EMBL" id="FOPU01000042">
    <property type="protein sequence ID" value="SFH90509.1"/>
    <property type="molecule type" value="Genomic_DNA"/>
</dbReference>
<reference evidence="4 5" key="1">
    <citation type="submission" date="2016-10" db="EMBL/GenBank/DDBJ databases">
        <authorList>
            <person name="de Groot N.N."/>
        </authorList>
    </citation>
    <scope>NUCLEOTIDE SEQUENCE [LARGE SCALE GENOMIC DNA]</scope>
    <source>
        <strain evidence="4 5">DSM 8537</strain>
    </source>
</reference>
<dbReference type="AlphaFoldDB" id="A0A1I3DVC1"/>
<dbReference type="InterPro" id="IPR005656">
    <property type="entry name" value="MmgE_PrpD"/>
</dbReference>
<dbReference type="InterPro" id="IPR042183">
    <property type="entry name" value="MmgE/PrpD_sf_1"/>
</dbReference>
<evidence type="ECO:0000256" key="1">
    <source>
        <dbReference type="ARBA" id="ARBA00006174"/>
    </source>
</evidence>
<dbReference type="Gene3D" id="1.10.4100.10">
    <property type="entry name" value="2-methylcitrate dehydratase PrpD"/>
    <property type="match status" value="1"/>
</dbReference>
<organism evidence="4 5">
    <name type="scientific">Paracoccus aminovorans</name>
    <dbReference type="NCBI Taxonomy" id="34004"/>
    <lineage>
        <taxon>Bacteria</taxon>
        <taxon>Pseudomonadati</taxon>
        <taxon>Pseudomonadota</taxon>
        <taxon>Alphaproteobacteria</taxon>
        <taxon>Rhodobacterales</taxon>
        <taxon>Paracoccaceae</taxon>
        <taxon>Paracoccus</taxon>
    </lineage>
</organism>
<dbReference type="InterPro" id="IPR042188">
    <property type="entry name" value="MmgE/PrpD_sf_2"/>
</dbReference>
<feature type="domain" description="MmgE/PrpD N-terminal" evidence="2">
    <location>
        <begin position="5"/>
        <end position="241"/>
    </location>
</feature>
<dbReference type="Proteomes" id="UP000183635">
    <property type="component" value="Unassembled WGS sequence"/>
</dbReference>
<comment type="similarity">
    <text evidence="1">Belongs to the PrpD family.</text>
</comment>
<gene>
    <name evidence="4" type="ORF">SAMN04488021_14232</name>
</gene>
<protein>
    <submittedName>
        <fullName evidence="4">2-methylcitrate dehydratase PrpD</fullName>
    </submittedName>
</protein>
<proteinExistence type="inferred from homology"/>
<dbReference type="InterPro" id="IPR045336">
    <property type="entry name" value="MmgE_PrpD_N"/>
</dbReference>
<dbReference type="Pfam" id="PF19305">
    <property type="entry name" value="MmgE_PrpD_C"/>
    <property type="match status" value="1"/>
</dbReference>
<keyword evidence="5" id="KW-1185">Reference proteome</keyword>
<dbReference type="PANTHER" id="PTHR16943">
    <property type="entry name" value="2-METHYLCITRATE DEHYDRATASE-RELATED"/>
    <property type="match status" value="1"/>
</dbReference>
<sequence length="451" mass="47491">MSLSRELAKRVVALDPARFDPEAVKWARNAIADMIGCTLLGAPTETAEASLMPGIYGPGPCLLLGRKERLGMLDAAFVNGTAGHALDYDDTSKSLSGHPTVIIIPGLLALAEATGASGKDLTDAYIIGVEAATRFARGVNFQHYEKGWHPTATLGIFGAAVAASVLLKSDEAQIASAISISASLASGIKANFGTSTKPLHAGIAARNGLFAALMAARGVNGSPVALEHPQGFLEVFNGAGNYDADRMLVNWAEPLDLLAPGISIKKYPCVYSVHGAIDAAIQLHDGPVADSTAVADVLVRMHPRRLLPHVRNPATSALNAKFSLPYSVSRGLVNGAVLLEHFEDAALNDPEVTRVMGLIRMEPHDDDANDYGAEVVVTLRDGTLLRQSVAAPLGRGPETPLPQEMLEAKFADCARRTLTDDGAATIFALLMRLDALPRATDLTDAIEAATR</sequence>
<name>A0A1I3DVC1_9RHOB</name>
<evidence type="ECO:0000313" key="4">
    <source>
        <dbReference type="EMBL" id="SFH90509.1"/>
    </source>
</evidence>
<feature type="domain" description="MmgE/PrpD C-terminal" evidence="3">
    <location>
        <begin position="267"/>
        <end position="424"/>
    </location>
</feature>
<dbReference type="Pfam" id="PF03972">
    <property type="entry name" value="MmgE_PrpD_N"/>
    <property type="match status" value="1"/>
</dbReference>
<dbReference type="STRING" id="34004.SAMN04488021_14232"/>
<dbReference type="PANTHER" id="PTHR16943:SF8">
    <property type="entry name" value="2-METHYLCITRATE DEHYDRATASE"/>
    <property type="match status" value="1"/>
</dbReference>
<evidence type="ECO:0000259" key="2">
    <source>
        <dbReference type="Pfam" id="PF03972"/>
    </source>
</evidence>
<evidence type="ECO:0000259" key="3">
    <source>
        <dbReference type="Pfam" id="PF19305"/>
    </source>
</evidence>
<dbReference type="RefSeq" id="WP_074970290.1">
    <property type="nucleotide sequence ID" value="NZ_CBCRYP010000056.1"/>
</dbReference>
<evidence type="ECO:0000313" key="5">
    <source>
        <dbReference type="Proteomes" id="UP000183635"/>
    </source>
</evidence>